<organism evidence="1 2">
    <name type="scientific">Paraburkholderia fungorum</name>
    <dbReference type="NCBI Taxonomy" id="134537"/>
    <lineage>
        <taxon>Bacteria</taxon>
        <taxon>Pseudomonadati</taxon>
        <taxon>Pseudomonadota</taxon>
        <taxon>Betaproteobacteria</taxon>
        <taxon>Burkholderiales</taxon>
        <taxon>Burkholderiaceae</taxon>
        <taxon>Paraburkholderia</taxon>
    </lineage>
</organism>
<proteinExistence type="predicted"/>
<gene>
    <name evidence="1" type="ORF">BCY88_35275</name>
</gene>
<accession>A0A420FUR0</accession>
<dbReference type="EMBL" id="MCAS01000037">
    <property type="protein sequence ID" value="RKF36700.1"/>
    <property type="molecule type" value="Genomic_DNA"/>
</dbReference>
<sequence>MPETLEIDSSRLQHSINCSQFLAKIARSLFSIAAPGGLTGNDRRMTLDSNHRFARNTRYVWQ</sequence>
<protein>
    <submittedName>
        <fullName evidence="1">Uncharacterized protein</fullName>
    </submittedName>
</protein>
<dbReference type="AlphaFoldDB" id="A0A420FUR0"/>
<evidence type="ECO:0000313" key="1">
    <source>
        <dbReference type="EMBL" id="RKF36700.1"/>
    </source>
</evidence>
<name>A0A420FUR0_9BURK</name>
<dbReference type="Proteomes" id="UP000283709">
    <property type="component" value="Unassembled WGS sequence"/>
</dbReference>
<comment type="caution">
    <text evidence="1">The sequence shown here is derived from an EMBL/GenBank/DDBJ whole genome shotgun (WGS) entry which is preliminary data.</text>
</comment>
<reference evidence="1 2" key="1">
    <citation type="submission" date="2016-07" db="EMBL/GenBank/DDBJ databases">
        <title>Genome analysis of Burkholderia fungorum ES3-20.</title>
        <authorList>
            <person name="Xu D."/>
            <person name="Yao R."/>
            <person name="Zheng S."/>
        </authorList>
    </citation>
    <scope>NUCLEOTIDE SEQUENCE [LARGE SCALE GENOMIC DNA]</scope>
    <source>
        <strain evidence="1 2">ES3-20</strain>
    </source>
</reference>
<evidence type="ECO:0000313" key="2">
    <source>
        <dbReference type="Proteomes" id="UP000283709"/>
    </source>
</evidence>